<name>A0AAX4IVR5_9PEZI</name>
<evidence type="ECO:0000313" key="2">
    <source>
        <dbReference type="Proteomes" id="UP001322277"/>
    </source>
</evidence>
<dbReference type="GeneID" id="87948872"/>
<evidence type="ECO:0000313" key="1">
    <source>
        <dbReference type="EMBL" id="WQF87358.1"/>
    </source>
</evidence>
<reference evidence="2" key="1">
    <citation type="journal article" date="2023" name="bioRxiv">
        <title>Complete genome of the Medicago anthracnose fungus, Colletotrichum destructivum, reveals a mini-chromosome-like region within a core chromosome.</title>
        <authorList>
            <person name="Lapalu N."/>
            <person name="Simon A."/>
            <person name="Lu A."/>
            <person name="Plaumann P.-L."/>
            <person name="Amselem J."/>
            <person name="Pigne S."/>
            <person name="Auger A."/>
            <person name="Koch C."/>
            <person name="Dallery J.-F."/>
            <person name="O'Connell R.J."/>
        </authorList>
    </citation>
    <scope>NUCLEOTIDE SEQUENCE [LARGE SCALE GENOMIC DNA]</scope>
    <source>
        <strain evidence="2">CBS 520.97</strain>
    </source>
</reference>
<dbReference type="RefSeq" id="XP_062784579.1">
    <property type="nucleotide sequence ID" value="XM_062928528.1"/>
</dbReference>
<keyword evidence="2" id="KW-1185">Reference proteome</keyword>
<proteinExistence type="predicted"/>
<accession>A0AAX4IVR5</accession>
<gene>
    <name evidence="1" type="ORF">CDEST_12372</name>
</gene>
<dbReference type="EMBL" id="CP137312">
    <property type="protein sequence ID" value="WQF87358.1"/>
    <property type="molecule type" value="Genomic_DNA"/>
</dbReference>
<organism evidence="1 2">
    <name type="scientific">Colletotrichum destructivum</name>
    <dbReference type="NCBI Taxonomy" id="34406"/>
    <lineage>
        <taxon>Eukaryota</taxon>
        <taxon>Fungi</taxon>
        <taxon>Dikarya</taxon>
        <taxon>Ascomycota</taxon>
        <taxon>Pezizomycotina</taxon>
        <taxon>Sordariomycetes</taxon>
        <taxon>Hypocreomycetidae</taxon>
        <taxon>Glomerellales</taxon>
        <taxon>Glomerellaceae</taxon>
        <taxon>Colletotrichum</taxon>
        <taxon>Colletotrichum destructivum species complex</taxon>
    </lineage>
</organism>
<sequence length="85" mass="9953">MTCFHQHLVKRLDGRCRRQMSSPTTRRQLHERIDTRWGSNPSLRRLQNQQRKRPWAVCVPVYHSPHARISGAPQVIRPDGELSAC</sequence>
<dbReference type="Proteomes" id="UP001322277">
    <property type="component" value="Chromosome 8"/>
</dbReference>
<protein>
    <submittedName>
        <fullName evidence="1">Uncharacterized protein</fullName>
    </submittedName>
</protein>
<dbReference type="KEGG" id="cdet:87948872"/>
<dbReference type="AlphaFoldDB" id="A0AAX4IVR5"/>